<keyword evidence="4" id="KW-1185">Reference proteome</keyword>
<proteinExistence type="predicted"/>
<dbReference type="Gene3D" id="4.10.60.10">
    <property type="entry name" value="Zinc finger, CCHC-type"/>
    <property type="match status" value="1"/>
</dbReference>
<name>A0ABR0WCM3_REHGL</name>
<comment type="caution">
    <text evidence="3">The sequence shown here is derived from an EMBL/GenBank/DDBJ whole genome shotgun (WGS) entry which is preliminary data.</text>
</comment>
<evidence type="ECO:0000313" key="4">
    <source>
        <dbReference type="Proteomes" id="UP001318860"/>
    </source>
</evidence>
<evidence type="ECO:0000256" key="1">
    <source>
        <dbReference type="SAM" id="Coils"/>
    </source>
</evidence>
<dbReference type="Proteomes" id="UP001318860">
    <property type="component" value="Unassembled WGS sequence"/>
</dbReference>
<feature type="region of interest" description="Disordered" evidence="2">
    <location>
        <begin position="241"/>
        <end position="266"/>
    </location>
</feature>
<sequence length="266" mass="30940">MDPCRYHEEKMARALEHIVYTESQVDYWRDESDRISRLLEQEEQRVSELQASLSQSRDSVDILDFQHRVMIRARQELEERVQQLEDHLRVRGLRVNEIEDHVYQRDLQVEQLEGDLHTSQQVFDIRTTQRDQLAVDLEVLRPDRELMLQGFWARLIDLGGWMPGLVHEIQPVEEVDPQVASGKPQPFIRGGNQNFNGKEKQSQIPTCSFCNKPGHTPDSCWRKAGKCLRCGNAQLQVKDCPMTGQSGNNPVPFPKPEHKMTDRSKM</sequence>
<feature type="coiled-coil region" evidence="1">
    <location>
        <begin position="32"/>
        <end position="87"/>
    </location>
</feature>
<keyword evidence="1" id="KW-0175">Coiled coil</keyword>
<evidence type="ECO:0000256" key="2">
    <source>
        <dbReference type="SAM" id="MobiDB-lite"/>
    </source>
</evidence>
<dbReference type="SUPFAM" id="SSF57756">
    <property type="entry name" value="Retrovirus zinc finger-like domains"/>
    <property type="match status" value="1"/>
</dbReference>
<dbReference type="InterPro" id="IPR036875">
    <property type="entry name" value="Znf_CCHC_sf"/>
</dbReference>
<feature type="compositionally biased region" description="Basic and acidic residues" evidence="2">
    <location>
        <begin position="255"/>
        <end position="266"/>
    </location>
</feature>
<gene>
    <name evidence="3" type="ORF">DH2020_022187</name>
</gene>
<reference evidence="3 4" key="1">
    <citation type="journal article" date="2021" name="Comput. Struct. Biotechnol. J.">
        <title>De novo genome assembly of the potent medicinal plant Rehmannia glutinosa using nanopore technology.</title>
        <authorList>
            <person name="Ma L."/>
            <person name="Dong C."/>
            <person name="Song C."/>
            <person name="Wang X."/>
            <person name="Zheng X."/>
            <person name="Niu Y."/>
            <person name="Chen S."/>
            <person name="Feng W."/>
        </authorList>
    </citation>
    <scope>NUCLEOTIDE SEQUENCE [LARGE SCALE GENOMIC DNA]</scope>
    <source>
        <strain evidence="3">DH-2019</strain>
    </source>
</reference>
<evidence type="ECO:0008006" key="5">
    <source>
        <dbReference type="Google" id="ProtNLM"/>
    </source>
</evidence>
<organism evidence="3 4">
    <name type="scientific">Rehmannia glutinosa</name>
    <name type="common">Chinese foxglove</name>
    <dbReference type="NCBI Taxonomy" id="99300"/>
    <lineage>
        <taxon>Eukaryota</taxon>
        <taxon>Viridiplantae</taxon>
        <taxon>Streptophyta</taxon>
        <taxon>Embryophyta</taxon>
        <taxon>Tracheophyta</taxon>
        <taxon>Spermatophyta</taxon>
        <taxon>Magnoliopsida</taxon>
        <taxon>eudicotyledons</taxon>
        <taxon>Gunneridae</taxon>
        <taxon>Pentapetalae</taxon>
        <taxon>asterids</taxon>
        <taxon>lamiids</taxon>
        <taxon>Lamiales</taxon>
        <taxon>Orobanchaceae</taxon>
        <taxon>Rehmannieae</taxon>
        <taxon>Rehmannia</taxon>
    </lineage>
</organism>
<accession>A0ABR0WCM3</accession>
<dbReference type="EMBL" id="JABTTQ020000012">
    <property type="protein sequence ID" value="KAK6145367.1"/>
    <property type="molecule type" value="Genomic_DNA"/>
</dbReference>
<evidence type="ECO:0000313" key="3">
    <source>
        <dbReference type="EMBL" id="KAK6145367.1"/>
    </source>
</evidence>
<protein>
    <recommendedName>
        <fullName evidence="5">CCHC-type domain-containing protein</fullName>
    </recommendedName>
</protein>